<feature type="chain" id="PRO_5041915612" description="Mesoderm development candidate 2" evidence="1">
    <location>
        <begin position="37"/>
        <end position="213"/>
    </location>
</feature>
<keyword evidence="1" id="KW-0732">Signal</keyword>
<evidence type="ECO:0000313" key="3">
    <source>
        <dbReference type="Proteomes" id="UP001206925"/>
    </source>
</evidence>
<comment type="caution">
    <text evidence="2">The sequence shown here is derived from an EMBL/GenBank/DDBJ whole genome shotgun (WGS) entry which is preliminary data.</text>
</comment>
<feature type="signal peptide" evidence="1">
    <location>
        <begin position="1"/>
        <end position="36"/>
    </location>
</feature>
<proteinExistence type="predicted"/>
<dbReference type="PANTHER" id="PTHR36357">
    <property type="entry name" value="OS03G0148300 PROTEIN"/>
    <property type="match status" value="1"/>
</dbReference>
<gene>
    <name evidence="2" type="ORF">M8C21_013102</name>
</gene>
<keyword evidence="3" id="KW-1185">Reference proteome</keyword>
<evidence type="ECO:0008006" key="4">
    <source>
        <dbReference type="Google" id="ProtNLM"/>
    </source>
</evidence>
<name>A0AAD5DEV2_AMBAR</name>
<sequence>MTHHCKQATMALSSPPNIRLLFILLLIVVGNTVVGATKKRVHIPDDLHDVEDNEEDEAWIKWGQKKKMTNEEFDPPPENFSDLDITQMQDEIMKRQVGQSYGFVKLQLTDNRTPDMVSGIAEKWTNLARTGAIEVTFMGFDLNTVMFSLQNAQNTYEIKDFVLSQPESYEVKMGDRFFRRPGDRPYDDLLKELYKSKKKRSTSSNDTILKSEL</sequence>
<protein>
    <recommendedName>
        <fullName evidence="4">Mesoderm development candidate 2</fullName>
    </recommendedName>
</protein>
<dbReference type="Proteomes" id="UP001206925">
    <property type="component" value="Unassembled WGS sequence"/>
</dbReference>
<evidence type="ECO:0000313" key="2">
    <source>
        <dbReference type="EMBL" id="KAI7758414.1"/>
    </source>
</evidence>
<dbReference type="Gene3D" id="3.30.70.260">
    <property type="match status" value="1"/>
</dbReference>
<evidence type="ECO:0000256" key="1">
    <source>
        <dbReference type="SAM" id="SignalP"/>
    </source>
</evidence>
<dbReference type="PANTHER" id="PTHR36357:SF3">
    <property type="entry name" value="LRP CHAPERONE MESD"/>
    <property type="match status" value="1"/>
</dbReference>
<dbReference type="EMBL" id="JAMZMK010000003">
    <property type="protein sequence ID" value="KAI7758414.1"/>
    <property type="molecule type" value="Genomic_DNA"/>
</dbReference>
<accession>A0AAD5DEV2</accession>
<organism evidence="2 3">
    <name type="scientific">Ambrosia artemisiifolia</name>
    <name type="common">Common ragweed</name>
    <dbReference type="NCBI Taxonomy" id="4212"/>
    <lineage>
        <taxon>Eukaryota</taxon>
        <taxon>Viridiplantae</taxon>
        <taxon>Streptophyta</taxon>
        <taxon>Embryophyta</taxon>
        <taxon>Tracheophyta</taxon>
        <taxon>Spermatophyta</taxon>
        <taxon>Magnoliopsida</taxon>
        <taxon>eudicotyledons</taxon>
        <taxon>Gunneridae</taxon>
        <taxon>Pentapetalae</taxon>
        <taxon>asterids</taxon>
        <taxon>campanulids</taxon>
        <taxon>Asterales</taxon>
        <taxon>Asteraceae</taxon>
        <taxon>Asteroideae</taxon>
        <taxon>Heliantheae alliance</taxon>
        <taxon>Heliantheae</taxon>
        <taxon>Ambrosia</taxon>
    </lineage>
</organism>
<reference evidence="2" key="1">
    <citation type="submission" date="2022-06" db="EMBL/GenBank/DDBJ databases">
        <title>Uncovering the hologenomic basis of an extraordinary plant invasion.</title>
        <authorList>
            <person name="Bieker V.C."/>
            <person name="Martin M.D."/>
            <person name="Gilbert T."/>
            <person name="Hodgins K."/>
            <person name="Battlay P."/>
            <person name="Petersen B."/>
            <person name="Wilson J."/>
        </authorList>
    </citation>
    <scope>NUCLEOTIDE SEQUENCE</scope>
    <source>
        <strain evidence="2">AA19_3_7</strain>
        <tissue evidence="2">Leaf</tissue>
    </source>
</reference>
<dbReference type="AlphaFoldDB" id="A0AAD5DEV2"/>